<evidence type="ECO:0000259" key="8">
    <source>
        <dbReference type="PROSITE" id="PS50822"/>
    </source>
</evidence>
<evidence type="ECO:0000313" key="9">
    <source>
        <dbReference type="EMBL" id="CAJ1960998.1"/>
    </source>
</evidence>
<feature type="domain" description="Piwi" evidence="8">
    <location>
        <begin position="563"/>
        <end position="889"/>
    </location>
</feature>
<dbReference type="SUPFAM" id="SSF53098">
    <property type="entry name" value="Ribonuclease H-like"/>
    <property type="match status" value="1"/>
</dbReference>
<keyword evidence="4" id="KW-0694">RNA-binding</keyword>
<dbReference type="CDD" id="cd02846">
    <property type="entry name" value="PAZ_argonaute_like"/>
    <property type="match status" value="1"/>
</dbReference>
<evidence type="ECO:0000256" key="3">
    <source>
        <dbReference type="ARBA" id="ARBA00022845"/>
    </source>
</evidence>
<evidence type="ECO:0000256" key="1">
    <source>
        <dbReference type="ARBA" id="ARBA00008201"/>
    </source>
</evidence>
<dbReference type="InterPro" id="IPR012337">
    <property type="entry name" value="RNaseH-like_sf"/>
</dbReference>
<dbReference type="PROSITE" id="PS50822">
    <property type="entry name" value="PIWI"/>
    <property type="match status" value="1"/>
</dbReference>
<gene>
    <name evidence="9" type="ORF">AYBTSS11_LOCUS18494</name>
</gene>
<dbReference type="InterPro" id="IPR032474">
    <property type="entry name" value="Argonaute_N"/>
</dbReference>
<dbReference type="AlphaFoldDB" id="A0AA86SQG2"/>
<proteinExistence type="inferred from homology"/>
<evidence type="ECO:0000256" key="4">
    <source>
        <dbReference type="ARBA" id="ARBA00022884"/>
    </source>
</evidence>
<dbReference type="Gene3D" id="3.30.420.10">
    <property type="entry name" value="Ribonuclease H-like superfamily/Ribonuclease H"/>
    <property type="match status" value="1"/>
</dbReference>
<name>A0AA86SQG2_9FABA</name>
<keyword evidence="10" id="KW-1185">Reference proteome</keyword>
<evidence type="ECO:0000256" key="6">
    <source>
        <dbReference type="ARBA" id="ARBA00023274"/>
    </source>
</evidence>
<dbReference type="FunFam" id="2.170.260.10:FF:000008">
    <property type="entry name" value="Protein argonaute 7"/>
    <property type="match status" value="1"/>
</dbReference>
<evidence type="ECO:0000259" key="7">
    <source>
        <dbReference type="PROSITE" id="PS50821"/>
    </source>
</evidence>
<dbReference type="Proteomes" id="UP001189624">
    <property type="component" value="Chromosome 6"/>
</dbReference>
<feature type="domain" description="PAZ" evidence="7">
    <location>
        <begin position="274"/>
        <end position="383"/>
    </location>
</feature>
<keyword evidence="5" id="KW-0943">RNA-mediated gene silencing</keyword>
<dbReference type="PANTHER" id="PTHR22891">
    <property type="entry name" value="EUKARYOTIC TRANSLATION INITIATION FACTOR 2C"/>
    <property type="match status" value="1"/>
</dbReference>
<keyword evidence="2" id="KW-0678">Repressor</keyword>
<dbReference type="Gene3D" id="2.170.260.10">
    <property type="entry name" value="paz domain"/>
    <property type="match status" value="1"/>
</dbReference>
<organism evidence="9 10">
    <name type="scientific">Sphenostylis stenocarpa</name>
    <dbReference type="NCBI Taxonomy" id="92480"/>
    <lineage>
        <taxon>Eukaryota</taxon>
        <taxon>Viridiplantae</taxon>
        <taxon>Streptophyta</taxon>
        <taxon>Embryophyta</taxon>
        <taxon>Tracheophyta</taxon>
        <taxon>Spermatophyta</taxon>
        <taxon>Magnoliopsida</taxon>
        <taxon>eudicotyledons</taxon>
        <taxon>Gunneridae</taxon>
        <taxon>Pentapetalae</taxon>
        <taxon>rosids</taxon>
        <taxon>fabids</taxon>
        <taxon>Fabales</taxon>
        <taxon>Fabaceae</taxon>
        <taxon>Papilionoideae</taxon>
        <taxon>50 kb inversion clade</taxon>
        <taxon>NPAAA clade</taxon>
        <taxon>indigoferoid/millettioid clade</taxon>
        <taxon>Phaseoleae</taxon>
        <taxon>Sphenostylis</taxon>
    </lineage>
</organism>
<sequence>MARRGTGSTGKSIELLANHFRVDMGRNKGYFFHYDVALRNEDGKSVQAKGIGRKVLDEVWRTCTELAEFSFAYDGDQSLFTLHPLPCEKQQYTVELKQTLSRRVGSPDKRLNGGNIKIHNSDINYETTIPLRAIENTMDDQASGNSSEAHDVPNNIQRQHATTLSRSRLKVITVDINYVAKIPLQEIANALSGQNSGKFQEALRVLNMVLRQHDAERGCLFVRHSFFQNNEINCMDIGGGVLACGGFRSSFRSTQRGLSLNVDVSNTMIVKPGPVVDFLLQNQNVGNIKNINWTKAKRMLKNLRIKVNGVEYKITGLSDKTCRNQKFLLKQKGEEKENEITVYDYFTNNKMIGLHSSADMPCINVDKPQRPCYFPIELCELVPLQRYTKALTNLQRAQLVEKTRQSPKDRKAEVEKSLRSNEYDNELMLRSLEINIDHNITRLEGRVLQPPEASLPILYEFLIVGQQRCITPLHGRWNFIDKQLFAPVTIDKWAVVSFSSECDTTLLIENIDNISAALGMNIKNLLHGKVIEENSRFINQPAHVRIEQMHKKLDKTLPGKPSFLLCILPTKNSDIYGPWKKKFSIDGGIVTQCISAQQKFDHQYITNVLLKINLKFGGVNTNLSMEHEKKIPIVSAKPTLILGMHVSHGSPVGLNVPSIAAVVSSRCWPQITRYRAAFRVQSAKNQLIQSLFMPDEADHPSEDKGIIRELLLEFFESSKSIKPQQIIIFRDGVSESQFKRVLNDELNQIIQACKLLDGDWDPKFTLIIAQKNHHTRFFNANDEDYDVPVGTVIDSTVCDPKNNDFYLCAQAREKIKETTRQHGTTRPVHYHVLHDEIGFSTDELQELVHSLSYMYQKSTAAVSLGSTSVRVAPLCYARMAARQVTKFVKFDKECKASGNHGGGTSSAAPPLSILPEQLMESMYLC</sequence>
<reference evidence="9" key="1">
    <citation type="submission" date="2023-10" db="EMBL/GenBank/DDBJ databases">
        <authorList>
            <person name="Domelevo Entfellner J.-B."/>
        </authorList>
    </citation>
    <scope>NUCLEOTIDE SEQUENCE</scope>
</reference>
<dbReference type="GO" id="GO:1990904">
    <property type="term" value="C:ribonucleoprotein complex"/>
    <property type="evidence" value="ECO:0007669"/>
    <property type="project" value="UniProtKB-KW"/>
</dbReference>
<evidence type="ECO:0008006" key="11">
    <source>
        <dbReference type="Google" id="ProtNLM"/>
    </source>
</evidence>
<keyword evidence="6" id="KW-0687">Ribonucleoprotein</keyword>
<keyword evidence="3" id="KW-0810">Translation regulation</keyword>
<dbReference type="Pfam" id="PF08699">
    <property type="entry name" value="ArgoL1"/>
    <property type="match status" value="1"/>
</dbReference>
<dbReference type="InterPro" id="IPR014811">
    <property type="entry name" value="ArgoL1"/>
</dbReference>
<evidence type="ECO:0000256" key="2">
    <source>
        <dbReference type="ARBA" id="ARBA00022491"/>
    </source>
</evidence>
<dbReference type="PROSITE" id="PS50821">
    <property type="entry name" value="PAZ"/>
    <property type="match status" value="1"/>
</dbReference>
<dbReference type="InterPro" id="IPR003100">
    <property type="entry name" value="PAZ_dom"/>
</dbReference>
<evidence type="ECO:0000313" key="10">
    <source>
        <dbReference type="Proteomes" id="UP001189624"/>
    </source>
</evidence>
<dbReference type="InterPro" id="IPR036397">
    <property type="entry name" value="RNaseH_sf"/>
</dbReference>
<dbReference type="GO" id="GO:0006417">
    <property type="term" value="P:regulation of translation"/>
    <property type="evidence" value="ECO:0007669"/>
    <property type="project" value="UniProtKB-KW"/>
</dbReference>
<dbReference type="Gramene" id="rna-AYBTSS11_LOCUS18494">
    <property type="protein sequence ID" value="CAJ1960998.1"/>
    <property type="gene ID" value="gene-AYBTSS11_LOCUS18494"/>
</dbReference>
<dbReference type="GO" id="GO:0003723">
    <property type="term" value="F:RNA binding"/>
    <property type="evidence" value="ECO:0007669"/>
    <property type="project" value="UniProtKB-KW"/>
</dbReference>
<dbReference type="GO" id="GO:0031047">
    <property type="term" value="P:regulatory ncRNA-mediated gene silencing"/>
    <property type="evidence" value="ECO:0007669"/>
    <property type="project" value="UniProtKB-KW"/>
</dbReference>
<protein>
    <recommendedName>
        <fullName evidence="11">Argonaute 4</fullName>
    </recommendedName>
</protein>
<dbReference type="Pfam" id="PF16486">
    <property type="entry name" value="ArgoN"/>
    <property type="match status" value="1"/>
</dbReference>
<evidence type="ECO:0000256" key="5">
    <source>
        <dbReference type="ARBA" id="ARBA00023158"/>
    </source>
</evidence>
<dbReference type="InterPro" id="IPR036085">
    <property type="entry name" value="PAZ_dom_sf"/>
</dbReference>
<dbReference type="Pfam" id="PF02170">
    <property type="entry name" value="PAZ"/>
    <property type="match status" value="1"/>
</dbReference>
<dbReference type="SMART" id="SM01163">
    <property type="entry name" value="DUF1785"/>
    <property type="match status" value="1"/>
</dbReference>
<dbReference type="GO" id="GO:0051607">
    <property type="term" value="P:defense response to virus"/>
    <property type="evidence" value="ECO:0007669"/>
    <property type="project" value="UniProtKB-ARBA"/>
</dbReference>
<dbReference type="SUPFAM" id="SSF101690">
    <property type="entry name" value="PAZ domain"/>
    <property type="match status" value="1"/>
</dbReference>
<dbReference type="Gene3D" id="3.40.50.2300">
    <property type="match status" value="1"/>
</dbReference>
<dbReference type="EMBL" id="OY731403">
    <property type="protein sequence ID" value="CAJ1960998.1"/>
    <property type="molecule type" value="Genomic_DNA"/>
</dbReference>
<dbReference type="InterPro" id="IPR003165">
    <property type="entry name" value="Piwi"/>
</dbReference>
<dbReference type="SMART" id="SM00950">
    <property type="entry name" value="Piwi"/>
    <property type="match status" value="1"/>
</dbReference>
<dbReference type="Pfam" id="PF02171">
    <property type="entry name" value="Piwi"/>
    <property type="match status" value="1"/>
</dbReference>
<comment type="similarity">
    <text evidence="1">Belongs to the argonaute family. Ago subfamily.</text>
</comment>
<accession>A0AA86SQG2</accession>